<gene>
    <name evidence="1" type="ORF">DBZ45_13195</name>
</gene>
<evidence type="ECO:0000313" key="1">
    <source>
        <dbReference type="EMBL" id="RAM36787.1"/>
    </source>
</evidence>
<dbReference type="Proteomes" id="UP000249166">
    <property type="component" value="Unassembled WGS sequence"/>
</dbReference>
<dbReference type="AlphaFoldDB" id="A0A328HDY9"/>
<sequence>MEDLILPQTVRYRVQQRIKSGDSMALKKQRIRSSFNLGGEQAEADSLLEEAFFETGDYEMIESRTESKCFVIGRTGAGKSAALSRIEDLHPEHVIRINPEDLSLPYITNLQAIRWLDSLEVNLDQFWIALWKHVILVEVIRHRYKVDSPVAKSNMLANLRDWIRNDRTKAAALEYLDEFEGRFWCEADERVKEITDTFSQKVSAEAGVKFGVPAIDLTAGTSGELGRSTATRAELVDRFQRLVNETQLARLNKMMEILNDHVLDSEQHFTYLIIDDLDRDWVDERVANDLIRCLFSTVVSLKRVTRLRILVALRTNIFQELDFGKRGAAQEEKFRALVLPLRWTRTSLERLLDERVKAATSGEEEGPKTVRALLPHANKTRGNPLDYILDRTLLRPRDAISFVNLCLRESVDKRAVSWEAIQAAEPGYSEGRLLALRDEWKLTYPGIDQVLNKLRGCSSAMSVPEFVAVLEDIALLTAEADFPGTQWLTTATAGVWAAAEGEAWHVTYGPLLKVLYSLGIVGIAADGSKAPKFHLDDPALIDRRSRMDTCKSVYVHRMLHSALDVRRPQERRGQAPEDY</sequence>
<organism evidence="1 2">
    <name type="scientific">Arthrobacter globiformis</name>
    <dbReference type="NCBI Taxonomy" id="1665"/>
    <lineage>
        <taxon>Bacteria</taxon>
        <taxon>Bacillati</taxon>
        <taxon>Actinomycetota</taxon>
        <taxon>Actinomycetes</taxon>
        <taxon>Micrococcales</taxon>
        <taxon>Micrococcaceae</taxon>
        <taxon>Arthrobacter</taxon>
    </lineage>
</organism>
<dbReference type="EMBL" id="QLNP01000084">
    <property type="protein sequence ID" value="RAM36787.1"/>
    <property type="molecule type" value="Genomic_DNA"/>
</dbReference>
<dbReference type="InterPro" id="IPR059206">
    <property type="entry name" value="Sll1717-like"/>
</dbReference>
<dbReference type="RefSeq" id="WP_111904353.1">
    <property type="nucleotide sequence ID" value="NZ_QLNP01000084.1"/>
</dbReference>
<evidence type="ECO:0008006" key="3">
    <source>
        <dbReference type="Google" id="ProtNLM"/>
    </source>
</evidence>
<name>A0A328HDY9_ARTGO</name>
<dbReference type="NCBIfam" id="NF047389">
    <property type="entry name" value="ATPase_Sll1717"/>
    <property type="match status" value="1"/>
</dbReference>
<proteinExistence type="predicted"/>
<comment type="caution">
    <text evidence="1">The sequence shown here is derived from an EMBL/GenBank/DDBJ whole genome shotgun (WGS) entry which is preliminary data.</text>
</comment>
<dbReference type="OrthoDB" id="9179688at2"/>
<reference evidence="1 2" key="1">
    <citation type="submission" date="2018-04" db="EMBL/GenBank/DDBJ databases">
        <title>Bacteria isolated from cave deposits of Manipur.</title>
        <authorList>
            <person name="Sahoo D."/>
            <person name="Sarangthem I."/>
            <person name="Nandeibam J."/>
        </authorList>
    </citation>
    <scope>NUCLEOTIDE SEQUENCE [LARGE SCALE GENOMIC DNA]</scope>
    <source>
        <strain evidence="2">mrc11</strain>
    </source>
</reference>
<accession>A0A328HDY9</accession>
<protein>
    <recommendedName>
        <fullName evidence="3">DNA repair ATPase</fullName>
    </recommendedName>
</protein>
<evidence type="ECO:0000313" key="2">
    <source>
        <dbReference type="Proteomes" id="UP000249166"/>
    </source>
</evidence>